<accession>A0A653AEX2</accession>
<proteinExistence type="predicted"/>
<gene>
    <name evidence="2" type="ORF">TRIP_B40286</name>
</gene>
<evidence type="ECO:0000259" key="1">
    <source>
        <dbReference type="Pfam" id="PF25583"/>
    </source>
</evidence>
<dbReference type="AlphaFoldDB" id="A0A653AEX2"/>
<dbReference type="InterPro" id="IPR057727">
    <property type="entry name" value="WCX_dom"/>
</dbReference>
<dbReference type="EMBL" id="UPXX01000031">
    <property type="protein sequence ID" value="VBB46435.1"/>
    <property type="molecule type" value="Genomic_DNA"/>
</dbReference>
<organism evidence="2">
    <name type="scientific">Uncultured Desulfatiglans sp</name>
    <dbReference type="NCBI Taxonomy" id="1748965"/>
    <lineage>
        <taxon>Bacteria</taxon>
        <taxon>Pseudomonadati</taxon>
        <taxon>Thermodesulfobacteriota</taxon>
        <taxon>Desulfobacteria</taxon>
        <taxon>Desulfatiglandales</taxon>
        <taxon>Desulfatiglandaceae</taxon>
        <taxon>Desulfatiglans</taxon>
        <taxon>environmental samples</taxon>
    </lineage>
</organism>
<reference evidence="2" key="1">
    <citation type="submission" date="2018-07" db="EMBL/GenBank/DDBJ databases">
        <authorList>
            <consortium name="Genoscope - CEA"/>
            <person name="William W."/>
        </authorList>
    </citation>
    <scope>NUCLEOTIDE SEQUENCE</scope>
    <source>
        <strain evidence="2">IK1</strain>
    </source>
</reference>
<sequence>MMAAQRIRLGKAAVFVAERVWSPNRKIVRKRDGNTTLIFNPSSKPEVLSWVLSFGDEVRLIKPKQLVKDMKEKLKKMDDVYSGLMKEGEHSKLLFEKRSKKF</sequence>
<evidence type="ECO:0000313" key="2">
    <source>
        <dbReference type="EMBL" id="VBB46435.1"/>
    </source>
</evidence>
<feature type="domain" description="WCX" evidence="1">
    <location>
        <begin position="11"/>
        <end position="77"/>
    </location>
</feature>
<dbReference type="Pfam" id="PF25583">
    <property type="entry name" value="WCX"/>
    <property type="match status" value="1"/>
</dbReference>
<protein>
    <recommendedName>
        <fullName evidence="1">WCX domain-containing protein</fullName>
    </recommendedName>
</protein>
<name>A0A653AEX2_UNCDX</name>